<dbReference type="EMBL" id="BART01026415">
    <property type="protein sequence ID" value="GAG96623.1"/>
    <property type="molecule type" value="Genomic_DNA"/>
</dbReference>
<proteinExistence type="predicted"/>
<sequence length="69" mass="7970">MKTKEDLTKIAKNMLASHKRCLEYGLEFFKSAVKTQEGIDLTDEEVKTVVKLIMELPQGKHDMRYLAVK</sequence>
<gene>
    <name evidence="1" type="ORF">S01H4_47127</name>
</gene>
<name>X1CK83_9ZZZZ</name>
<comment type="caution">
    <text evidence="1">The sequence shown here is derived from an EMBL/GenBank/DDBJ whole genome shotgun (WGS) entry which is preliminary data.</text>
</comment>
<protein>
    <submittedName>
        <fullName evidence="1">Uncharacterized protein</fullName>
    </submittedName>
</protein>
<reference evidence="1" key="1">
    <citation type="journal article" date="2014" name="Front. Microbiol.">
        <title>High frequency of phylogenetically diverse reductive dehalogenase-homologous genes in deep subseafloor sedimentary metagenomes.</title>
        <authorList>
            <person name="Kawai M."/>
            <person name="Futagami T."/>
            <person name="Toyoda A."/>
            <person name="Takaki Y."/>
            <person name="Nishi S."/>
            <person name="Hori S."/>
            <person name="Arai W."/>
            <person name="Tsubouchi T."/>
            <person name="Morono Y."/>
            <person name="Uchiyama I."/>
            <person name="Ito T."/>
            <person name="Fujiyama A."/>
            <person name="Inagaki F."/>
            <person name="Takami H."/>
        </authorList>
    </citation>
    <scope>NUCLEOTIDE SEQUENCE</scope>
    <source>
        <strain evidence="1">Expedition CK06-06</strain>
    </source>
</reference>
<accession>X1CK83</accession>
<evidence type="ECO:0000313" key="1">
    <source>
        <dbReference type="EMBL" id="GAG96623.1"/>
    </source>
</evidence>
<dbReference type="AlphaFoldDB" id="X1CK83"/>
<organism evidence="1">
    <name type="scientific">marine sediment metagenome</name>
    <dbReference type="NCBI Taxonomy" id="412755"/>
    <lineage>
        <taxon>unclassified sequences</taxon>
        <taxon>metagenomes</taxon>
        <taxon>ecological metagenomes</taxon>
    </lineage>
</organism>